<reference evidence="2" key="1">
    <citation type="submission" date="2023-09" db="EMBL/GenBank/DDBJ databases">
        <title>Acinetobacter soli.</title>
        <authorList>
            <person name="Kim B."/>
            <person name="Kim D."/>
            <person name="Park D."/>
        </authorList>
    </citation>
    <scope>NUCLEOTIDE SEQUENCE</scope>
    <source>
        <strain evidence="2">2023.05</strain>
    </source>
</reference>
<gene>
    <name evidence="2" type="ORF">RHP80_07095</name>
</gene>
<evidence type="ECO:0000256" key="1">
    <source>
        <dbReference type="SAM" id="Phobius"/>
    </source>
</evidence>
<keyword evidence="1" id="KW-0812">Transmembrane</keyword>
<name>A0AB38Z043_9GAMM</name>
<proteinExistence type="predicted"/>
<dbReference type="EMBL" id="CP134206">
    <property type="protein sequence ID" value="WND06890.1"/>
    <property type="molecule type" value="Genomic_DNA"/>
</dbReference>
<feature type="transmembrane region" description="Helical" evidence="1">
    <location>
        <begin position="12"/>
        <end position="30"/>
    </location>
</feature>
<accession>A0AB38Z043</accession>
<keyword evidence="1" id="KW-0472">Membrane</keyword>
<dbReference type="Proteomes" id="UP001256400">
    <property type="component" value="Chromosome"/>
</dbReference>
<evidence type="ECO:0000313" key="3">
    <source>
        <dbReference type="Proteomes" id="UP001256400"/>
    </source>
</evidence>
<protein>
    <submittedName>
        <fullName evidence="2">Uncharacterized protein</fullName>
    </submittedName>
</protein>
<organism evidence="2 3">
    <name type="scientific">Acinetobacter soli</name>
    <dbReference type="NCBI Taxonomy" id="487316"/>
    <lineage>
        <taxon>Bacteria</taxon>
        <taxon>Pseudomonadati</taxon>
        <taxon>Pseudomonadota</taxon>
        <taxon>Gammaproteobacteria</taxon>
        <taxon>Moraxellales</taxon>
        <taxon>Moraxellaceae</taxon>
        <taxon>Acinetobacter</taxon>
    </lineage>
</organism>
<dbReference type="RefSeq" id="WP_055415604.1">
    <property type="nucleotide sequence ID" value="NZ_BKFD01000016.1"/>
</dbReference>
<evidence type="ECO:0000313" key="2">
    <source>
        <dbReference type="EMBL" id="WND06890.1"/>
    </source>
</evidence>
<sequence>MNKALFYTHRCMMGLYALMLVLGWIIFIQYGKSDTITVLILLTAIYGGMFFLHLKASNEVKNGTEVGKTLSQGLGVRLNLNHKKATIQVAFLYA</sequence>
<feature type="transmembrane region" description="Helical" evidence="1">
    <location>
        <begin position="36"/>
        <end position="54"/>
    </location>
</feature>
<dbReference type="AlphaFoldDB" id="A0AB38Z043"/>
<keyword evidence="1" id="KW-1133">Transmembrane helix</keyword>